<protein>
    <submittedName>
        <fullName evidence="1">Uncharacterized protein</fullName>
    </submittedName>
</protein>
<sequence length="279" mass="31628">MPKLTVFYVTYVMVYDGLDGIGRQYAPVFGKKDEHHTVQNGLRLFKQEISVELRVVLYNVLEKSRPQPGIFFVKLVGYLLFLKPGIGLELQRNVGKEILFVQEVIQKGETLFIQRKEIELLVSVGVFHIEAELLEVGGDNIPAGRLVVLVAERLIDDPVHGLRSGGLEFDHGNDLALFEYRTVRFPAVADIFLLGYEIVTRRGVERIAQNFDEKIVQETVLVLFLFGSLYIGDLGKKCMRVNLIRLGCGISIYILQMVTKDGLLKKGHAWTCLFWFGLL</sequence>
<dbReference type="AlphaFoldDB" id="A0A1W1CI27"/>
<name>A0A1W1CI27_9ZZZZ</name>
<proteinExistence type="predicted"/>
<accession>A0A1W1CI27</accession>
<evidence type="ECO:0000313" key="1">
    <source>
        <dbReference type="EMBL" id="SFV65321.1"/>
    </source>
</evidence>
<dbReference type="EMBL" id="FPHL01000039">
    <property type="protein sequence ID" value="SFV65321.1"/>
    <property type="molecule type" value="Genomic_DNA"/>
</dbReference>
<gene>
    <name evidence="1" type="ORF">MNB_SV-10-1414</name>
</gene>
<reference evidence="1" key="1">
    <citation type="submission" date="2016-10" db="EMBL/GenBank/DDBJ databases">
        <authorList>
            <person name="de Groot N.N."/>
        </authorList>
    </citation>
    <scope>NUCLEOTIDE SEQUENCE</scope>
</reference>
<organism evidence="1">
    <name type="scientific">hydrothermal vent metagenome</name>
    <dbReference type="NCBI Taxonomy" id="652676"/>
    <lineage>
        <taxon>unclassified sequences</taxon>
        <taxon>metagenomes</taxon>
        <taxon>ecological metagenomes</taxon>
    </lineage>
</organism>